<name>A0A327KT09_9BRAD</name>
<organism evidence="1 2">
    <name type="scientific">Rhodoplanes elegans</name>
    <dbReference type="NCBI Taxonomy" id="29408"/>
    <lineage>
        <taxon>Bacteria</taxon>
        <taxon>Pseudomonadati</taxon>
        <taxon>Pseudomonadota</taxon>
        <taxon>Alphaproteobacteria</taxon>
        <taxon>Hyphomicrobiales</taxon>
        <taxon>Nitrobacteraceae</taxon>
        <taxon>Rhodoplanes</taxon>
    </lineage>
</organism>
<sequence>MAMHKTYRFSGGKLEAIERPDWIKPAFDGDIDLWHAALSSVGLIRDETFGDAGHTLEVHKHYAGHYYVEYWDASECVIEVHIANPADYITFRAQYISPLAMLIMKSDEHDAWLDERRPDRQR</sequence>
<dbReference type="EMBL" id="NPEU01000039">
    <property type="protein sequence ID" value="RAI40535.1"/>
    <property type="molecule type" value="Genomic_DNA"/>
</dbReference>
<gene>
    <name evidence="1" type="ORF">CH338_05985</name>
</gene>
<reference evidence="1 2" key="1">
    <citation type="submission" date="2017-07" db="EMBL/GenBank/DDBJ databases">
        <title>Draft Genome Sequences of Select Purple Nonsulfur Bacteria.</title>
        <authorList>
            <person name="Lasarre B."/>
            <person name="Mckinlay J.B."/>
        </authorList>
    </citation>
    <scope>NUCLEOTIDE SEQUENCE [LARGE SCALE GENOMIC DNA]</scope>
    <source>
        <strain evidence="1 2">DSM 11907</strain>
    </source>
</reference>
<evidence type="ECO:0000313" key="2">
    <source>
        <dbReference type="Proteomes" id="UP000248863"/>
    </source>
</evidence>
<keyword evidence="2" id="KW-1185">Reference proteome</keyword>
<dbReference type="Proteomes" id="UP000248863">
    <property type="component" value="Unassembled WGS sequence"/>
</dbReference>
<comment type="caution">
    <text evidence="1">The sequence shown here is derived from an EMBL/GenBank/DDBJ whole genome shotgun (WGS) entry which is preliminary data.</text>
</comment>
<protein>
    <submittedName>
        <fullName evidence="1">Uncharacterized protein</fullName>
    </submittedName>
</protein>
<dbReference type="AlphaFoldDB" id="A0A327KT09"/>
<accession>A0A327KT09</accession>
<evidence type="ECO:0000313" key="1">
    <source>
        <dbReference type="EMBL" id="RAI40535.1"/>
    </source>
</evidence>
<dbReference type="RefSeq" id="WP_111356222.1">
    <property type="nucleotide sequence ID" value="NZ_NHSK01000077.1"/>
</dbReference>
<proteinExistence type="predicted"/>